<evidence type="ECO:0000256" key="1">
    <source>
        <dbReference type="SAM" id="MobiDB-lite"/>
    </source>
</evidence>
<dbReference type="EMBL" id="DXBP01000024">
    <property type="protein sequence ID" value="HIZ41605.1"/>
    <property type="molecule type" value="Genomic_DNA"/>
</dbReference>
<keyword evidence="2" id="KW-0812">Transmembrane</keyword>
<feature type="signal peptide" evidence="3">
    <location>
        <begin position="1"/>
        <end position="20"/>
    </location>
</feature>
<keyword evidence="2" id="KW-0472">Membrane</keyword>
<dbReference type="AlphaFoldDB" id="A0A9D2EQI1"/>
<dbReference type="Proteomes" id="UP000824048">
    <property type="component" value="Unassembled WGS sequence"/>
</dbReference>
<dbReference type="PROSITE" id="PS51257">
    <property type="entry name" value="PROKAR_LIPOPROTEIN"/>
    <property type="match status" value="1"/>
</dbReference>
<feature type="chain" id="PRO_5038963922" description="Gram-positive cocci surface proteins LPxTG domain-containing protein" evidence="3">
    <location>
        <begin position="21"/>
        <end position="112"/>
    </location>
</feature>
<protein>
    <recommendedName>
        <fullName evidence="6">Gram-positive cocci surface proteins LPxTG domain-containing protein</fullName>
    </recommendedName>
</protein>
<evidence type="ECO:0000313" key="4">
    <source>
        <dbReference type="EMBL" id="HIZ41605.1"/>
    </source>
</evidence>
<feature type="compositionally biased region" description="Low complexity" evidence="1">
    <location>
        <begin position="31"/>
        <end position="49"/>
    </location>
</feature>
<sequence length="112" mass="11444">MKRFLCAAFFIALVALLAACGVLNNGRSAAQATATPTSSTSRTQQTSGSVKVNETVAKVDVVTAQSSQTPSSTAQPVTADTPATGDFPVLYLAGIVGLILICSAGLLMLRKI</sequence>
<reference evidence="4" key="1">
    <citation type="journal article" date="2021" name="PeerJ">
        <title>Extensive microbial diversity within the chicken gut microbiome revealed by metagenomics and culture.</title>
        <authorList>
            <person name="Gilroy R."/>
            <person name="Ravi A."/>
            <person name="Getino M."/>
            <person name="Pursley I."/>
            <person name="Horton D.L."/>
            <person name="Alikhan N.F."/>
            <person name="Baker D."/>
            <person name="Gharbi K."/>
            <person name="Hall N."/>
            <person name="Watson M."/>
            <person name="Adriaenssens E.M."/>
            <person name="Foster-Nyarko E."/>
            <person name="Jarju S."/>
            <person name="Secka A."/>
            <person name="Antonio M."/>
            <person name="Oren A."/>
            <person name="Chaudhuri R.R."/>
            <person name="La Ragione R."/>
            <person name="Hildebrand F."/>
            <person name="Pallen M.J."/>
        </authorList>
    </citation>
    <scope>NUCLEOTIDE SEQUENCE</scope>
    <source>
        <strain evidence="4">ChiSxjej1B13-11774</strain>
    </source>
</reference>
<accession>A0A9D2EQI1</accession>
<keyword evidence="3" id="KW-0732">Signal</keyword>
<gene>
    <name evidence="4" type="ORF">H9811_03465</name>
</gene>
<evidence type="ECO:0000256" key="2">
    <source>
        <dbReference type="SAM" id="Phobius"/>
    </source>
</evidence>
<evidence type="ECO:0000313" key="5">
    <source>
        <dbReference type="Proteomes" id="UP000824048"/>
    </source>
</evidence>
<keyword evidence="2" id="KW-1133">Transmembrane helix</keyword>
<feature type="transmembrane region" description="Helical" evidence="2">
    <location>
        <begin position="89"/>
        <end position="109"/>
    </location>
</feature>
<proteinExistence type="predicted"/>
<comment type="caution">
    <text evidence="4">The sequence shown here is derived from an EMBL/GenBank/DDBJ whole genome shotgun (WGS) entry which is preliminary data.</text>
</comment>
<name>A0A9D2EQI1_9FIRM</name>
<organism evidence="4 5">
    <name type="scientific">Candidatus Gemmiger excrementigallinarum</name>
    <dbReference type="NCBI Taxonomy" id="2838609"/>
    <lineage>
        <taxon>Bacteria</taxon>
        <taxon>Bacillati</taxon>
        <taxon>Bacillota</taxon>
        <taxon>Clostridia</taxon>
        <taxon>Eubacteriales</taxon>
        <taxon>Gemmiger</taxon>
    </lineage>
</organism>
<evidence type="ECO:0008006" key="6">
    <source>
        <dbReference type="Google" id="ProtNLM"/>
    </source>
</evidence>
<reference evidence="4" key="2">
    <citation type="submission" date="2021-04" db="EMBL/GenBank/DDBJ databases">
        <authorList>
            <person name="Gilroy R."/>
        </authorList>
    </citation>
    <scope>NUCLEOTIDE SEQUENCE</scope>
    <source>
        <strain evidence="4">ChiSxjej1B13-11774</strain>
    </source>
</reference>
<feature type="region of interest" description="Disordered" evidence="1">
    <location>
        <begin position="31"/>
        <end position="50"/>
    </location>
</feature>
<evidence type="ECO:0000256" key="3">
    <source>
        <dbReference type="SAM" id="SignalP"/>
    </source>
</evidence>